<sequence length="146" mass="16424">MTNIQINYHNDSNSFIAEDEFGNIITFRSDRETHENSPTSTGKNLGPMLSLLMAVGACSGIDIVMILDKQRQEFDQLSIKVSGEREKDKTPALWETIHVAYYLEGDLDKDKANRAAELSITKYCSVLETLRRAGAEVSYEVFVNTK</sequence>
<keyword evidence="1" id="KW-0812">Transmembrane</keyword>
<protein>
    <submittedName>
        <fullName evidence="2">OsmC family protein</fullName>
    </submittedName>
</protein>
<dbReference type="Proteomes" id="UP000552241">
    <property type="component" value="Unassembled WGS sequence"/>
</dbReference>
<evidence type="ECO:0000313" key="2">
    <source>
        <dbReference type="EMBL" id="MBA5628358.1"/>
    </source>
</evidence>
<comment type="caution">
    <text evidence="2">The sequence shown here is derived from an EMBL/GenBank/DDBJ whole genome shotgun (WGS) entry which is preliminary data.</text>
</comment>
<name>A0A838ZGG1_9FLAO</name>
<organism evidence="2 3">
    <name type="scientific">Moheibacter lacus</name>
    <dbReference type="NCBI Taxonomy" id="2745851"/>
    <lineage>
        <taxon>Bacteria</taxon>
        <taxon>Pseudomonadati</taxon>
        <taxon>Bacteroidota</taxon>
        <taxon>Flavobacteriia</taxon>
        <taxon>Flavobacteriales</taxon>
        <taxon>Weeksellaceae</taxon>
        <taxon>Moheibacter</taxon>
    </lineage>
</organism>
<dbReference type="PANTHER" id="PTHR34352:SF1">
    <property type="entry name" value="PROTEIN YHFA"/>
    <property type="match status" value="1"/>
</dbReference>
<reference evidence="2 3" key="1">
    <citation type="submission" date="2020-07" db="EMBL/GenBank/DDBJ databases">
        <title>Moheibacter lacus sp. nov., a member of the family Flavobacteriaceae isolated from freshwater lake sediment.</title>
        <authorList>
            <person name="Liu Y."/>
        </authorList>
    </citation>
    <scope>NUCLEOTIDE SEQUENCE [LARGE SCALE GENOMIC DNA]</scope>
    <source>
        <strain evidence="2 3">BDHS18</strain>
    </source>
</reference>
<dbReference type="Gene3D" id="3.30.300.20">
    <property type="match status" value="1"/>
</dbReference>
<keyword evidence="3" id="KW-1185">Reference proteome</keyword>
<dbReference type="AlphaFoldDB" id="A0A838ZGG1"/>
<dbReference type="PANTHER" id="PTHR34352">
    <property type="entry name" value="PROTEIN YHFA"/>
    <property type="match status" value="1"/>
</dbReference>
<gene>
    <name evidence="2" type="ORF">HU137_01080</name>
</gene>
<keyword evidence="1" id="KW-1133">Transmembrane helix</keyword>
<evidence type="ECO:0000256" key="1">
    <source>
        <dbReference type="SAM" id="Phobius"/>
    </source>
</evidence>
<dbReference type="EMBL" id="JACDZE010000001">
    <property type="protein sequence ID" value="MBA5628358.1"/>
    <property type="molecule type" value="Genomic_DNA"/>
</dbReference>
<dbReference type="InterPro" id="IPR015946">
    <property type="entry name" value="KH_dom-like_a/b"/>
</dbReference>
<dbReference type="InterPro" id="IPR036102">
    <property type="entry name" value="OsmC/Ohrsf"/>
</dbReference>
<evidence type="ECO:0000313" key="3">
    <source>
        <dbReference type="Proteomes" id="UP000552241"/>
    </source>
</evidence>
<keyword evidence="1" id="KW-0472">Membrane</keyword>
<proteinExistence type="predicted"/>
<dbReference type="SUPFAM" id="SSF82784">
    <property type="entry name" value="OsmC-like"/>
    <property type="match status" value="1"/>
</dbReference>
<accession>A0A838ZGG1</accession>
<dbReference type="RefSeq" id="WP_182041961.1">
    <property type="nucleotide sequence ID" value="NZ_JACDZE010000001.1"/>
</dbReference>
<feature type="transmembrane region" description="Helical" evidence="1">
    <location>
        <begin position="48"/>
        <end position="67"/>
    </location>
</feature>
<dbReference type="Pfam" id="PF02566">
    <property type="entry name" value="OsmC"/>
    <property type="match status" value="1"/>
</dbReference>
<dbReference type="InterPro" id="IPR003718">
    <property type="entry name" value="OsmC/Ohr_fam"/>
</dbReference>